<dbReference type="InterPro" id="IPR011044">
    <property type="entry name" value="Quino_amine_DH_bsu"/>
</dbReference>
<dbReference type="Proteomes" id="UP001595756">
    <property type="component" value="Unassembled WGS sequence"/>
</dbReference>
<evidence type="ECO:0000259" key="2">
    <source>
        <dbReference type="Pfam" id="PF07007"/>
    </source>
</evidence>
<feature type="domain" description="Lysozyme inhibitor LprI-like N-terminal" evidence="2">
    <location>
        <begin position="41"/>
        <end position="110"/>
    </location>
</feature>
<dbReference type="PANTHER" id="PTHR37549:SF1">
    <property type="entry name" value="LIPOPROTEIN LPRI"/>
    <property type="match status" value="1"/>
</dbReference>
<dbReference type="SUPFAM" id="SSF50969">
    <property type="entry name" value="YVTN repeat-like/Quinoprotein amine dehydrogenase"/>
    <property type="match status" value="1"/>
</dbReference>
<evidence type="ECO:0000313" key="3">
    <source>
        <dbReference type="EMBL" id="MFC4299773.1"/>
    </source>
</evidence>
<dbReference type="PANTHER" id="PTHR37549">
    <property type="entry name" value="LIPOPROTEIN LPRI"/>
    <property type="match status" value="1"/>
</dbReference>
<proteinExistence type="predicted"/>
<protein>
    <submittedName>
        <fullName evidence="3">Lysozyme inhibitor LprI family protein</fullName>
    </submittedName>
</protein>
<evidence type="ECO:0000256" key="1">
    <source>
        <dbReference type="SAM" id="SignalP"/>
    </source>
</evidence>
<organism evidence="3 4">
    <name type="scientific">Castellaniella hirudinis</name>
    <dbReference type="NCBI Taxonomy" id="1144617"/>
    <lineage>
        <taxon>Bacteria</taxon>
        <taxon>Pseudomonadati</taxon>
        <taxon>Pseudomonadota</taxon>
        <taxon>Betaproteobacteria</taxon>
        <taxon>Burkholderiales</taxon>
        <taxon>Alcaligenaceae</taxon>
        <taxon>Castellaniella</taxon>
    </lineage>
</organism>
<feature type="chain" id="PRO_5046752541" evidence="1">
    <location>
        <begin position="31"/>
        <end position="437"/>
    </location>
</feature>
<evidence type="ECO:0000313" key="4">
    <source>
        <dbReference type="Proteomes" id="UP001595756"/>
    </source>
</evidence>
<dbReference type="InterPro" id="IPR052755">
    <property type="entry name" value="Lysozyme_Inhibitor_LprI"/>
</dbReference>
<reference evidence="4" key="1">
    <citation type="journal article" date="2019" name="Int. J. Syst. Evol. Microbiol.">
        <title>The Global Catalogue of Microorganisms (GCM) 10K type strain sequencing project: providing services to taxonomists for standard genome sequencing and annotation.</title>
        <authorList>
            <consortium name="The Broad Institute Genomics Platform"/>
            <consortium name="The Broad Institute Genome Sequencing Center for Infectious Disease"/>
            <person name="Wu L."/>
            <person name="Ma J."/>
        </authorList>
    </citation>
    <scope>NUCLEOTIDE SEQUENCE [LARGE SCALE GENOMIC DNA]</scope>
    <source>
        <strain evidence="4">CGMCC 1.19029</strain>
    </source>
</reference>
<dbReference type="InterPro" id="IPR009739">
    <property type="entry name" value="LprI-like_N"/>
</dbReference>
<dbReference type="Pfam" id="PF07007">
    <property type="entry name" value="LprI"/>
    <property type="match status" value="1"/>
</dbReference>
<name>A0ABV8S2D1_9BURK</name>
<dbReference type="Gene3D" id="1.20.1270.180">
    <property type="match status" value="1"/>
</dbReference>
<keyword evidence="1" id="KW-0732">Signal</keyword>
<dbReference type="RefSeq" id="WP_376814306.1">
    <property type="nucleotide sequence ID" value="NZ_JBHSDY010000011.1"/>
</dbReference>
<dbReference type="EMBL" id="JBHSDY010000011">
    <property type="protein sequence ID" value="MFC4299773.1"/>
    <property type="molecule type" value="Genomic_DNA"/>
</dbReference>
<feature type="signal peptide" evidence="1">
    <location>
        <begin position="1"/>
        <end position="30"/>
    </location>
</feature>
<sequence>MNRHVLSRFAKAALGGLLALGVFGTLPAAAAAQSIPAGFDCTKAERPVDRFICAYAVLRWQDLALSRAYAAAKAAAVGPARDDLIQQQRDWVRERDRRCIADRSFKELSSASSPPAKRAYDCLDMVYLDRRRVLQDLAAPPLLPSTIAPLALAPLLAARPDIQVESDLRIAGIQVSPDGTLLAILLPSQEIDLPDQVWLYRVADGTLVEATPRPDQQQPHPDDAPMAIQALAWQGGTLYAHVTLWGPDGSGNPERNASAVYAATMAGRQKLETVPHAIQALLDRAAEPEAIDPDEVTAGDQDAISVLRGNHDFLVWTVDLGRGTIELRTRKRPPPGAPVYRAAWGSWELGSFLFDAHRSQIAYAADTGIILLDLATHGDRRIAGTARGDQPYARSADQSLLVWSTRNACGDESLTAQNDSAPQRFCLAHLTTPKARP</sequence>
<accession>A0ABV8S2D1</accession>
<keyword evidence="4" id="KW-1185">Reference proteome</keyword>
<gene>
    <name evidence="3" type="ORF">ACFO0J_17160</name>
</gene>
<comment type="caution">
    <text evidence="3">The sequence shown here is derived from an EMBL/GenBank/DDBJ whole genome shotgun (WGS) entry which is preliminary data.</text>
</comment>